<name>A0AC61MRB2_9FIRM</name>
<accession>A0AC61MRB2</accession>
<dbReference type="Proteomes" id="UP000595814">
    <property type="component" value="Chromosome"/>
</dbReference>
<reference evidence="1 2" key="1">
    <citation type="journal article" date="2022" name="Int. J. Syst. Evol. Microbiol.">
        <title>Miniphocaeibacter halophilus sp. nov., an ammonium-tolerant acetate-producing bacterium isolated from a biogas system.</title>
        <authorList>
            <person name="Schnurer A."/>
            <person name="Singh A."/>
            <person name="Bi S."/>
            <person name="Qiao W."/>
            <person name="Westerholm M."/>
        </authorList>
    </citation>
    <scope>NUCLEOTIDE SEQUENCE [LARGE SCALE GENOMIC DNA]</scope>
    <source>
        <strain evidence="1 2">AMB_01</strain>
    </source>
</reference>
<sequence>MKEEIIRLLEVSDYDYYRYLLNQDPIRKKIDEDTVDYLISKSVKCGEDEANKILGKYNNDDIFNIVKEMNLNIVFTDSSETGYYGYFEEPNKIVIYNNSIEGAFNFFEKYTDISINKEYIEKVVLAHELFHYVEYKNPNLFINTYKIELWSILKYTRRSNIVYLGEIAAMAFANKLIGKNTYSHILDYILLFNLDKKQADVFLQEITK</sequence>
<organism evidence="1 2">
    <name type="scientific">Miniphocaeibacter halophilus</name>
    <dbReference type="NCBI Taxonomy" id="2931922"/>
    <lineage>
        <taxon>Bacteria</taxon>
        <taxon>Bacillati</taxon>
        <taxon>Bacillota</taxon>
        <taxon>Tissierellia</taxon>
        <taxon>Tissierellales</taxon>
        <taxon>Peptoniphilaceae</taxon>
        <taxon>Miniphocaeibacter</taxon>
    </lineage>
</organism>
<gene>
    <name evidence="1" type="ORF">JFY71_00640</name>
</gene>
<protein>
    <submittedName>
        <fullName evidence="1">Uncharacterized protein</fullName>
    </submittedName>
</protein>
<evidence type="ECO:0000313" key="1">
    <source>
        <dbReference type="EMBL" id="QQK08076.1"/>
    </source>
</evidence>
<proteinExistence type="predicted"/>
<dbReference type="EMBL" id="CP066744">
    <property type="protein sequence ID" value="QQK08076.1"/>
    <property type="molecule type" value="Genomic_DNA"/>
</dbReference>
<keyword evidence="2" id="KW-1185">Reference proteome</keyword>
<evidence type="ECO:0000313" key="2">
    <source>
        <dbReference type="Proteomes" id="UP000595814"/>
    </source>
</evidence>